<dbReference type="Gene3D" id="3.30.750.44">
    <property type="match status" value="1"/>
</dbReference>
<dbReference type="Gene3D" id="2.130.10.10">
    <property type="entry name" value="YVTN repeat-like/Quinoprotein amine dehydrogenase"/>
    <property type="match status" value="1"/>
</dbReference>
<evidence type="ECO:0000256" key="6">
    <source>
        <dbReference type="ARBA" id="ARBA00022825"/>
    </source>
</evidence>
<dbReference type="GO" id="GO:0006508">
    <property type="term" value="P:proteolysis"/>
    <property type="evidence" value="ECO:0007669"/>
    <property type="project" value="UniProtKB-UniRule"/>
</dbReference>
<protein>
    <recommendedName>
        <fullName evidence="7">Tricorn protease homolog</fullName>
        <ecNumber evidence="7">3.4.21.-</ecNumber>
    </recommendedName>
</protein>
<dbReference type="InterPro" id="IPR012393">
    <property type="entry name" value="Tricorn_protease"/>
</dbReference>
<keyword evidence="6 7" id="KW-0720">Serine protease</keyword>
<dbReference type="Gene3D" id="2.30.42.10">
    <property type="match status" value="1"/>
</dbReference>
<keyword evidence="5 7" id="KW-0378">Hydrolase</keyword>
<dbReference type="SMART" id="SM00245">
    <property type="entry name" value="TSPc"/>
    <property type="match status" value="1"/>
</dbReference>
<dbReference type="PIRSF" id="PIRSF036421">
    <property type="entry name" value="Tricorn_protease"/>
    <property type="match status" value="1"/>
</dbReference>
<dbReference type="RefSeq" id="WP_194113040.1">
    <property type="nucleotide sequence ID" value="NZ_JADFFL010000008.1"/>
</dbReference>
<dbReference type="InterPro" id="IPR015943">
    <property type="entry name" value="WD40/YVTN_repeat-like_dom_sf"/>
</dbReference>
<evidence type="ECO:0000256" key="9">
    <source>
        <dbReference type="PIRSR" id="PIRSR036421-3"/>
    </source>
</evidence>
<dbReference type="PANTHER" id="PTHR43253">
    <property type="entry name" value="TRICORN PROTEASE HOMOLOG 2-RELATED"/>
    <property type="match status" value="1"/>
</dbReference>
<reference evidence="13" key="1">
    <citation type="submission" date="2020-10" db="EMBL/GenBank/DDBJ databases">
        <title>Mucilaginibacter mali sp. nov., isolated from rhizosphere soil of apple orchard.</title>
        <authorList>
            <person name="Lee J.-S."/>
            <person name="Kim H.S."/>
            <person name="Kim J.-S."/>
        </authorList>
    </citation>
    <scope>NUCLEOTIDE SEQUENCE</scope>
    <source>
        <strain evidence="13">KCTC 22746</strain>
    </source>
</reference>
<organism evidence="13 14">
    <name type="scientific">Mucilaginibacter myungsuensis</name>
    <dbReference type="NCBI Taxonomy" id="649104"/>
    <lineage>
        <taxon>Bacteria</taxon>
        <taxon>Pseudomonadati</taxon>
        <taxon>Bacteroidota</taxon>
        <taxon>Sphingobacteriia</taxon>
        <taxon>Sphingobacteriales</taxon>
        <taxon>Sphingobacteriaceae</taxon>
        <taxon>Mucilaginibacter</taxon>
    </lineage>
</organism>
<dbReference type="Gene3D" id="2.120.10.60">
    <property type="entry name" value="Tricorn protease N-terminal domain"/>
    <property type="match status" value="1"/>
</dbReference>
<evidence type="ECO:0000256" key="11">
    <source>
        <dbReference type="SAM" id="SignalP"/>
    </source>
</evidence>
<dbReference type="Proteomes" id="UP000622475">
    <property type="component" value="Unassembled WGS sequence"/>
</dbReference>
<comment type="subcellular location">
    <subcellularLocation>
        <location evidence="1 7">Cytoplasm</location>
    </subcellularLocation>
</comment>
<gene>
    <name evidence="13" type="ORF">IRJ16_18040</name>
</gene>
<evidence type="ECO:0000313" key="13">
    <source>
        <dbReference type="EMBL" id="MBE9663789.1"/>
    </source>
</evidence>
<proteinExistence type="inferred from homology"/>
<keyword evidence="3 7" id="KW-0963">Cytoplasm</keyword>
<evidence type="ECO:0000259" key="12">
    <source>
        <dbReference type="SMART" id="SM00245"/>
    </source>
</evidence>
<accession>A0A929KY35</accession>
<keyword evidence="14" id="KW-1185">Reference proteome</keyword>
<comment type="caution">
    <text evidence="13">The sequence shown here is derived from an EMBL/GenBank/DDBJ whole genome shotgun (WGS) entry which is preliminary data.</text>
</comment>
<dbReference type="GO" id="GO:0008236">
    <property type="term" value="F:serine-type peptidase activity"/>
    <property type="evidence" value="ECO:0007669"/>
    <property type="project" value="UniProtKB-UniRule"/>
</dbReference>
<dbReference type="EC" id="3.4.21.-" evidence="7"/>
<evidence type="ECO:0000256" key="8">
    <source>
        <dbReference type="PIRSR" id="PIRSR036421-1"/>
    </source>
</evidence>
<dbReference type="Gene3D" id="3.90.226.10">
    <property type="entry name" value="2-enoyl-CoA Hydratase, Chain A, domain 1"/>
    <property type="match status" value="1"/>
</dbReference>
<feature type="compositionally biased region" description="Basic and acidic residues" evidence="10">
    <location>
        <begin position="539"/>
        <end position="580"/>
    </location>
</feature>
<dbReference type="SUPFAM" id="SSF52096">
    <property type="entry name" value="ClpP/crotonase"/>
    <property type="match status" value="1"/>
</dbReference>
<dbReference type="InterPro" id="IPR029045">
    <property type="entry name" value="ClpP/crotonase-like_dom_sf"/>
</dbReference>
<keyword evidence="4 7" id="KW-0645">Protease</keyword>
<dbReference type="InterPro" id="IPR005151">
    <property type="entry name" value="Tail-specific_protease"/>
</dbReference>
<feature type="domain" description="Tail specific protease" evidence="12">
    <location>
        <begin position="851"/>
        <end position="1050"/>
    </location>
</feature>
<dbReference type="Pfam" id="PF26550">
    <property type="entry name" value="Tricorn_2nd"/>
    <property type="match status" value="1"/>
</dbReference>
<dbReference type="Pfam" id="PF03572">
    <property type="entry name" value="Peptidase_S41"/>
    <property type="match status" value="1"/>
</dbReference>
<evidence type="ECO:0000256" key="5">
    <source>
        <dbReference type="ARBA" id="ARBA00022801"/>
    </source>
</evidence>
<feature type="chain" id="PRO_5037173581" description="Tricorn protease homolog" evidence="11">
    <location>
        <begin position="20"/>
        <end position="1076"/>
    </location>
</feature>
<feature type="signal peptide" evidence="11">
    <location>
        <begin position="1"/>
        <end position="19"/>
    </location>
</feature>
<feature type="active site" description="Charge relay system" evidence="8">
    <location>
        <position position="768"/>
    </location>
</feature>
<dbReference type="SUPFAM" id="SSF82171">
    <property type="entry name" value="DPP6 N-terminal domain-like"/>
    <property type="match status" value="2"/>
</dbReference>
<evidence type="ECO:0000256" key="3">
    <source>
        <dbReference type="ARBA" id="ARBA00022490"/>
    </source>
</evidence>
<dbReference type="InterPro" id="IPR028204">
    <property type="entry name" value="Tricorn_C1"/>
</dbReference>
<dbReference type="InterPro" id="IPR036034">
    <property type="entry name" value="PDZ_sf"/>
</dbReference>
<feature type="region of interest" description="Disordered" evidence="10">
    <location>
        <begin position="539"/>
        <end position="592"/>
    </location>
</feature>
<feature type="site" description="Transition state stabilizer; via amide nitrogen" evidence="9">
    <location>
        <position position="984"/>
    </location>
</feature>
<dbReference type="PANTHER" id="PTHR43253:SF1">
    <property type="entry name" value="TRICORN PROTEASE HOMOLOG 2-RELATED"/>
    <property type="match status" value="1"/>
</dbReference>
<name>A0A929KY35_9SPHI</name>
<dbReference type="EMBL" id="JADFFL010000008">
    <property type="protein sequence ID" value="MBE9663789.1"/>
    <property type="molecule type" value="Genomic_DNA"/>
</dbReference>
<comment type="similarity">
    <text evidence="2 7">Belongs to the peptidase S41B family.</text>
</comment>
<dbReference type="GO" id="GO:0005737">
    <property type="term" value="C:cytoplasm"/>
    <property type="evidence" value="ECO:0007669"/>
    <property type="project" value="UniProtKB-SubCell"/>
</dbReference>
<feature type="active site" description="Nucleophile" evidence="8">
    <location>
        <position position="983"/>
    </location>
</feature>
<comment type="function">
    <text evidence="7">Degrades oligopeptides.</text>
</comment>
<dbReference type="AlphaFoldDB" id="A0A929KY35"/>
<dbReference type="SUPFAM" id="SSF50156">
    <property type="entry name" value="PDZ domain-like"/>
    <property type="match status" value="1"/>
</dbReference>
<evidence type="ECO:0000256" key="10">
    <source>
        <dbReference type="SAM" id="MobiDB-lite"/>
    </source>
</evidence>
<evidence type="ECO:0000256" key="1">
    <source>
        <dbReference type="ARBA" id="ARBA00004496"/>
    </source>
</evidence>
<sequence>MKKLYPFLCALVMPFALQAQSTNAYFTSTPALTPDGKTVIFSYEGDLWKADLNSPVAARLTAMQGDEVNPRVSPDGQWIAFSSNQYGNNDVYVMPIGGGDIKQLTYHDGSDEVDSWSWDSKSIYFTSSRYNSFSEYKVGKDGGTPVRLFGNYFNTIHGVVEHPKTGELFFNDTWESYRFAQRKRYKGSYNPDIMSYNPKTKAYKQYTDWNGKDFYTTIDRNGNVYFASDEANQEYNLYTFINGKKTQLTKFPSSIRRPNVSADGSKVVFEKDYQLWVYDVASKKADKVNLVIFRNNVLPKEQEFDIAGRIESADVSVDGKKMAVVSRGELFVSDADGKFMQQIQRGNTERATEVKWLPDNRTLIYAQTLGGYTNWYTIAADGTGTPKQLTKDKGSNRLLAVNSKHTMGVYLSGRNEVRTIDLKTLASKTIAHDELWGFQNSAPGFSPNDEYVIFTSHRNFEQDIFICKLSTGKITNITKTGISETEPVWSPDGKYIYFASSRTQPDYPYGGRDPHIYRIPLQKYDPDYKLTKFNDLFTEPKKDEPKKDEPAKPADDKKSKEKDKSKDKDKAAAKPDEKKPSTLPAPKPPSDIVIDSADILRRIEQISPSFGTQRSIAVIQKGDKTFVYFCSNQAEGRPQLYRTTIEPFENNKTEPVAGAAFFGYDLIQSGDKYYLAANGGVYKLNLDQNRVDPVTLGYKFNRNLSGEFNQMFDEAWAGLDENYYDSNFHGANWAKVHDQYQAFLPYVNSRGDLRVLLNDMLGELNSSHQGFNSFGQEERVYLRYRTMETGVIYDNDDPYKVASVLKESVADRKGIDIVTGDRLVAVNGVTVDPKQDRNFYFTKPSIDPEMTLTFERAGKKVNVKIHPQGNLKDGLYNEWIERNKNEVTEKSKNRIAYVHMKDMSGGSLEQFKLDMVNDAYNKDALILDLRYNTGGNVHDGVLQFLSQRPYLQWQYRDGKKTSQPNFGPAAKPIILLINEQTLSDGEMTTAGFKALKLGKVIGTETYRWIIFTSAKGLVDGSSYRVPAWGCFTLDGQDLEMSGVAPDITVKTSFVDRLNDNDPQLQKAISEIMSQLK</sequence>
<feature type="active site" description="Charge relay system" evidence="8">
    <location>
        <position position="1039"/>
    </location>
</feature>
<evidence type="ECO:0000313" key="14">
    <source>
        <dbReference type="Proteomes" id="UP000622475"/>
    </source>
</evidence>
<dbReference type="CDD" id="cd07562">
    <property type="entry name" value="Peptidase_S41_TRI"/>
    <property type="match status" value="1"/>
</dbReference>
<dbReference type="Pfam" id="PF14684">
    <property type="entry name" value="Tricorn_C1"/>
    <property type="match status" value="1"/>
</dbReference>
<evidence type="ECO:0000256" key="4">
    <source>
        <dbReference type="ARBA" id="ARBA00022670"/>
    </source>
</evidence>
<evidence type="ECO:0000256" key="7">
    <source>
        <dbReference type="PIRNR" id="PIRNR036421"/>
    </source>
</evidence>
<dbReference type="Pfam" id="PF26549">
    <property type="entry name" value="Tricorn_N"/>
    <property type="match status" value="1"/>
</dbReference>
<keyword evidence="11" id="KW-0732">Signal</keyword>
<evidence type="ECO:0000256" key="2">
    <source>
        <dbReference type="ARBA" id="ARBA00008524"/>
    </source>
</evidence>